<evidence type="ECO:0000313" key="7">
    <source>
        <dbReference type="Proteomes" id="UP000594118"/>
    </source>
</evidence>
<dbReference type="SUPFAM" id="SSF54001">
    <property type="entry name" value="Cysteine proteinases"/>
    <property type="match status" value="1"/>
</dbReference>
<proteinExistence type="inferred from homology"/>
<gene>
    <name evidence="6" type="ORF">F3W81_13380</name>
</gene>
<dbReference type="GO" id="GO:0008234">
    <property type="term" value="F:cysteine-type peptidase activity"/>
    <property type="evidence" value="ECO:0007669"/>
    <property type="project" value="UniProtKB-KW"/>
</dbReference>
<sequence length="279" mass="29567">MSTPDRRRWPANAHVAATRLRDRAQAETYSDGTPAQLVTPVANLCASPGGARDRQLLLGAEVTVFDTRDGWSFVEAQADGYTGYVVADALGPVTPATHIVTNRFTQAYQAANLKTPDLMALSIGSRLTVTRVHNGFAETAHGFVPSQHVTPLGAVARDPVTLAEGLLGTPYLWGGNSGFGIDCSGLVQGPLQMLGHDCPGDSDMQAAELGDPLSEDAPLQRGDLLFWKGHVAWVADATRILHANAGSMSTAFEDLQGAIARISTAGDGPIIARRRLPYL</sequence>
<dbReference type="AlphaFoldDB" id="A0A7L9WPT8"/>
<dbReference type="Proteomes" id="UP000594118">
    <property type="component" value="Chromosome"/>
</dbReference>
<dbReference type="KEGG" id="pshq:F3W81_13380"/>
<keyword evidence="2" id="KW-0645">Protease</keyword>
<name>A0A7L9WPT8_9RHOB</name>
<keyword evidence="7" id="KW-1185">Reference proteome</keyword>
<evidence type="ECO:0000256" key="1">
    <source>
        <dbReference type="ARBA" id="ARBA00007074"/>
    </source>
</evidence>
<protein>
    <submittedName>
        <fullName evidence="6">NLP/P60 hydrolase</fullName>
    </submittedName>
</protein>
<organism evidence="6 7">
    <name type="scientific">Pseudooceanicola spongiae</name>
    <dbReference type="NCBI Taxonomy" id="2613965"/>
    <lineage>
        <taxon>Bacteria</taxon>
        <taxon>Pseudomonadati</taxon>
        <taxon>Pseudomonadota</taxon>
        <taxon>Alphaproteobacteria</taxon>
        <taxon>Rhodobacterales</taxon>
        <taxon>Paracoccaceae</taxon>
        <taxon>Pseudooceanicola</taxon>
    </lineage>
</organism>
<feature type="domain" description="NlpC/P60" evidence="5">
    <location>
        <begin position="153"/>
        <end position="277"/>
    </location>
</feature>
<evidence type="ECO:0000256" key="4">
    <source>
        <dbReference type="ARBA" id="ARBA00022807"/>
    </source>
</evidence>
<dbReference type="Pfam" id="PF18348">
    <property type="entry name" value="SH3_16"/>
    <property type="match status" value="1"/>
</dbReference>
<dbReference type="InterPro" id="IPR051202">
    <property type="entry name" value="Peptidase_C40"/>
</dbReference>
<dbReference type="Pfam" id="PF00877">
    <property type="entry name" value="NLPC_P60"/>
    <property type="match status" value="1"/>
</dbReference>
<dbReference type="InterPro" id="IPR038765">
    <property type="entry name" value="Papain-like_cys_pep_sf"/>
</dbReference>
<keyword evidence="3 6" id="KW-0378">Hydrolase</keyword>
<evidence type="ECO:0000256" key="2">
    <source>
        <dbReference type="ARBA" id="ARBA00022670"/>
    </source>
</evidence>
<dbReference type="Gene3D" id="2.30.30.40">
    <property type="entry name" value="SH3 Domains"/>
    <property type="match status" value="1"/>
</dbReference>
<dbReference type="PROSITE" id="PS51935">
    <property type="entry name" value="NLPC_P60"/>
    <property type="match status" value="1"/>
</dbReference>
<evidence type="ECO:0000313" key="6">
    <source>
        <dbReference type="EMBL" id="QOL81727.1"/>
    </source>
</evidence>
<comment type="similarity">
    <text evidence="1">Belongs to the peptidase C40 family.</text>
</comment>
<keyword evidence="4" id="KW-0788">Thiol protease</keyword>
<dbReference type="InterPro" id="IPR041382">
    <property type="entry name" value="SH3_16"/>
</dbReference>
<dbReference type="EMBL" id="CP045201">
    <property type="protein sequence ID" value="QOL81727.1"/>
    <property type="molecule type" value="Genomic_DNA"/>
</dbReference>
<dbReference type="GO" id="GO:0006508">
    <property type="term" value="P:proteolysis"/>
    <property type="evidence" value="ECO:0007669"/>
    <property type="project" value="UniProtKB-KW"/>
</dbReference>
<dbReference type="InterPro" id="IPR000064">
    <property type="entry name" value="NLP_P60_dom"/>
</dbReference>
<evidence type="ECO:0000256" key="3">
    <source>
        <dbReference type="ARBA" id="ARBA00022801"/>
    </source>
</evidence>
<reference evidence="6 7" key="1">
    <citation type="submission" date="2019-10" db="EMBL/GenBank/DDBJ databases">
        <title>Pseudopuniceibacterium sp. HQ09 islated from Antarctica.</title>
        <authorList>
            <person name="Liao L."/>
            <person name="Su S."/>
            <person name="Chen B."/>
            <person name="Yu Y."/>
        </authorList>
    </citation>
    <scope>NUCLEOTIDE SEQUENCE [LARGE SCALE GENOMIC DNA]</scope>
    <source>
        <strain evidence="6 7">HQ09</strain>
    </source>
</reference>
<accession>A0A7L9WPT8</accession>
<dbReference type="Gene3D" id="3.90.1720.10">
    <property type="entry name" value="endopeptidase domain like (from Nostoc punctiforme)"/>
    <property type="match status" value="1"/>
</dbReference>
<evidence type="ECO:0000259" key="5">
    <source>
        <dbReference type="PROSITE" id="PS51935"/>
    </source>
</evidence>
<dbReference type="PANTHER" id="PTHR47053:SF1">
    <property type="entry name" value="MUREIN DD-ENDOPEPTIDASE MEPH-RELATED"/>
    <property type="match status" value="1"/>
</dbReference>
<dbReference type="PANTHER" id="PTHR47053">
    <property type="entry name" value="MUREIN DD-ENDOPEPTIDASE MEPH-RELATED"/>
    <property type="match status" value="1"/>
</dbReference>
<dbReference type="RefSeq" id="WP_193079641.1">
    <property type="nucleotide sequence ID" value="NZ_CP045201.1"/>
</dbReference>